<dbReference type="InterPro" id="IPR022698">
    <property type="entry name" value="OrsD"/>
</dbReference>
<evidence type="ECO:0000256" key="3">
    <source>
        <dbReference type="ARBA" id="ARBA00034808"/>
    </source>
</evidence>
<evidence type="ECO:0000313" key="7">
    <source>
        <dbReference type="Proteomes" id="UP001338125"/>
    </source>
</evidence>
<dbReference type="PROSITE" id="PS51194">
    <property type="entry name" value="HELICASE_CTER"/>
    <property type="match status" value="1"/>
</dbReference>
<gene>
    <name evidence="6" type="ORF">PT974_04716</name>
</gene>
<name>A0ABR0SR87_9HYPO</name>
<dbReference type="Proteomes" id="UP001338125">
    <property type="component" value="Unassembled WGS sequence"/>
</dbReference>
<comment type="catalytic activity">
    <reaction evidence="2">
        <text>Couples ATP hydrolysis with the unwinding of duplex DNA by translocating in the 3'-5' direction.</text>
        <dbReference type="EC" id="5.6.2.4"/>
    </reaction>
</comment>
<evidence type="ECO:0000256" key="4">
    <source>
        <dbReference type="SAM" id="MobiDB-lite"/>
    </source>
</evidence>
<evidence type="ECO:0000256" key="2">
    <source>
        <dbReference type="ARBA" id="ARBA00034617"/>
    </source>
</evidence>
<dbReference type="SUPFAM" id="SSF52540">
    <property type="entry name" value="P-loop containing nucleoside triphosphate hydrolases"/>
    <property type="match status" value="1"/>
</dbReference>
<dbReference type="PANTHER" id="PTHR13710">
    <property type="entry name" value="DNA HELICASE RECQ FAMILY MEMBER"/>
    <property type="match status" value="1"/>
</dbReference>
<feature type="domain" description="Helicase C-terminal" evidence="5">
    <location>
        <begin position="1125"/>
        <end position="1279"/>
    </location>
</feature>
<evidence type="ECO:0000259" key="5">
    <source>
        <dbReference type="PROSITE" id="PS51194"/>
    </source>
</evidence>
<feature type="region of interest" description="Disordered" evidence="4">
    <location>
        <begin position="873"/>
        <end position="915"/>
    </location>
</feature>
<dbReference type="InterPro" id="IPR001650">
    <property type="entry name" value="Helicase_C-like"/>
</dbReference>
<organism evidence="6 7">
    <name type="scientific">Cladobotryum mycophilum</name>
    <dbReference type="NCBI Taxonomy" id="491253"/>
    <lineage>
        <taxon>Eukaryota</taxon>
        <taxon>Fungi</taxon>
        <taxon>Dikarya</taxon>
        <taxon>Ascomycota</taxon>
        <taxon>Pezizomycotina</taxon>
        <taxon>Sordariomycetes</taxon>
        <taxon>Hypocreomycetidae</taxon>
        <taxon>Hypocreales</taxon>
        <taxon>Hypocreaceae</taxon>
        <taxon>Cladobotryum</taxon>
    </lineage>
</organism>
<protein>
    <recommendedName>
        <fullName evidence="3">DNA 3'-5' helicase</fullName>
        <ecNumber evidence="3">5.6.2.4</ecNumber>
    </recommendedName>
</protein>
<reference evidence="6 7" key="1">
    <citation type="submission" date="2024-01" db="EMBL/GenBank/DDBJ databases">
        <title>Complete genome of Cladobotryum mycophilum ATHUM6906.</title>
        <authorList>
            <person name="Christinaki A.C."/>
            <person name="Myridakis A.I."/>
            <person name="Kouvelis V.N."/>
        </authorList>
    </citation>
    <scope>NUCLEOTIDE SEQUENCE [LARGE SCALE GENOMIC DNA]</scope>
    <source>
        <strain evidence="6 7">ATHUM6906</strain>
    </source>
</reference>
<dbReference type="EMBL" id="JAVFKD010000007">
    <property type="protein sequence ID" value="KAK5994692.1"/>
    <property type="molecule type" value="Genomic_DNA"/>
</dbReference>
<feature type="compositionally biased region" description="Basic and acidic residues" evidence="4">
    <location>
        <begin position="901"/>
        <end position="913"/>
    </location>
</feature>
<dbReference type="InterPro" id="IPR027417">
    <property type="entry name" value="P-loop_NTPase"/>
</dbReference>
<dbReference type="Pfam" id="PF12013">
    <property type="entry name" value="OrsD"/>
    <property type="match status" value="1"/>
</dbReference>
<dbReference type="PANTHER" id="PTHR13710:SF154">
    <property type="entry name" value="RECQ HELICASE, PUTATIVE (AFU_ORTHOLOGUE AFUA_6G14720)-RELATED"/>
    <property type="match status" value="1"/>
</dbReference>
<sequence>MEQPTDSLRTPEHIRLHEPSMLLLCLICQAAIRPAASAVASHFRKQHKLTGDSLQRVTAFNDSRRASLKDPRTVELPSDHSLPLSDLPVLGGYSCTECRHLTINKKNMFTHQGQSSHGLDVGQTGWVKVALQTFSQGRHARYWIVGVDGDSDAVAGGEGGEGVDGEGRDKDQEETKSLVKMAEACEKGLLQAEEERRRLVEAPGGVNTESRWVKFMKWAEHLQQKDRAVEKRWWNKEAIKANQRLRQLTASFDRVLAGCMDRLDQVPEQTLKWLISIDPTRPAAMPFGRKQEAGTMERYSSYVQRYLCYCARVWPLGRSGAKAEHGVRFTASQWGSLGEVMQRLDALMATGPDRNEGSEGDSGSESPERVMLDRAVFQFCISSIKQKLGKRPYRNPLLHFTAVLGIDRTGESWVPSSSHTRFLAGFLWCGRILMLEHFFEDVKPDSDGSDDDDGEGLGCEASFNAISRFQEGHRQWLADGSYTPFSSIIQWMTYGRGYRMQEGGLARLAWESDGTTLSYQGSRIRVGDFQKTAQAAVKDTEALMDKLMLGQWDQVKKTIRLRDIVDSLVYEGPGRSFATNRKNAWLRPGAGMIMELVGKMLWKKVKGRGDQVRYECRRQRVEEYISDLKQFKSRSVPAVHIWSGQPGRGPEMTTIKHCDTQELPKNMFVFDGQMMLVTDRDKSRSIKGRGRMVARFLPEHLSLMMVAYIAWLLPFEKVLHKLSGIRGPSEALEPWVWKTAEQGIWNTERLSKQLGLLTGTHLGTSLGVANYRHVAIEFGRRIKGLVIQQLELEGVEAAGDDNEDDCTDPLTGKTRKQERVEYVWDLQATHGSLVARNHYAVNVLYPGQLQPEMISNFQEISRLWHGFLERTDGDFGQKRSREEGQSQEPGGSQQVAKRQRREQPTTDILEHQDPILSAGAASSQEIAGRITNPLQQRTIGPSTSHLTADTATVDRSRIDAGLKRLLGESAGWKSDEQHEALVGDLVTRAQRYGIDCMRWRSDVDELREERQRDARLVVVSANIAIGEGFVAYVESIRARGQLGTIFFDECHTIIMDVGYRERLGLLVGLHRYGCPLVMLTATLPVPMEGSFRDLMLAREAEIIRAPTARVNIRYRVRRVRPGKNEVEDATREEMEQMEGRMIGQQKGVIYCRSIEDCKGLAAQLGCGHYHGSMLTDERAAALEDWALGRDGQRWIVATTGLGTGIDIEGIVGVIHMQQPYGIVDFVQQTGRGGRREGETVDSVIITDGRPVWHSEFASDVEQANREAIEAFMRARECRRLVLGRFLDGIGRACGELGGVDCDQCHKQGPDDAVDETAKSKEMVNRLQEHTQAESRRLITLYGWLDSMATVGCCVCYVKWHIHGAQEEKRHAYKHSRESCKVLSQGQFNKWQSGLRFKDFECCWQCGLPHDWCTAGRATGGVCQYRNQVLPIVIMVEVSKTVKELVEEKFRVDGQDREMYRKWIIRSRRIYGKPMTNGLAVWDEVIQEAIRIKQSRGGRPG</sequence>
<keyword evidence="7" id="KW-1185">Reference proteome</keyword>
<proteinExistence type="inferred from homology"/>
<evidence type="ECO:0000313" key="6">
    <source>
        <dbReference type="EMBL" id="KAK5994692.1"/>
    </source>
</evidence>
<dbReference type="SMART" id="SM00490">
    <property type="entry name" value="HELICc"/>
    <property type="match status" value="1"/>
</dbReference>
<dbReference type="Pfam" id="PF00271">
    <property type="entry name" value="Helicase_C"/>
    <property type="match status" value="1"/>
</dbReference>
<dbReference type="Gene3D" id="3.40.50.300">
    <property type="entry name" value="P-loop containing nucleotide triphosphate hydrolases"/>
    <property type="match status" value="2"/>
</dbReference>
<feature type="region of interest" description="Disordered" evidence="4">
    <location>
        <begin position="153"/>
        <end position="174"/>
    </location>
</feature>
<comment type="similarity">
    <text evidence="1">Belongs to the helicase family. RecQ subfamily.</text>
</comment>
<comment type="caution">
    <text evidence="6">The sequence shown here is derived from an EMBL/GenBank/DDBJ whole genome shotgun (WGS) entry which is preliminary data.</text>
</comment>
<accession>A0ABR0SR87</accession>
<dbReference type="EC" id="5.6.2.4" evidence="3"/>
<evidence type="ECO:0000256" key="1">
    <source>
        <dbReference type="ARBA" id="ARBA00005446"/>
    </source>
</evidence>
<feature type="compositionally biased region" description="Basic and acidic residues" evidence="4">
    <location>
        <begin position="873"/>
        <end position="884"/>
    </location>
</feature>
<feature type="compositionally biased region" description="Basic and acidic residues" evidence="4">
    <location>
        <begin position="165"/>
        <end position="174"/>
    </location>
</feature>